<name>A0A6H5GU43_9HEMI</name>
<evidence type="ECO:0000313" key="1">
    <source>
        <dbReference type="EMBL" id="CAB0006495.1"/>
    </source>
</evidence>
<protein>
    <submittedName>
        <fullName evidence="1">Uncharacterized protein</fullName>
    </submittedName>
</protein>
<evidence type="ECO:0000313" key="2">
    <source>
        <dbReference type="Proteomes" id="UP000479000"/>
    </source>
</evidence>
<dbReference type="EMBL" id="CADCXU010017671">
    <property type="protein sequence ID" value="CAB0006495.1"/>
    <property type="molecule type" value="Genomic_DNA"/>
</dbReference>
<dbReference type="Proteomes" id="UP000479000">
    <property type="component" value="Unassembled WGS sequence"/>
</dbReference>
<reference evidence="1 2" key="1">
    <citation type="submission" date="2020-02" db="EMBL/GenBank/DDBJ databases">
        <authorList>
            <person name="Ferguson B K."/>
        </authorList>
    </citation>
    <scope>NUCLEOTIDE SEQUENCE [LARGE SCALE GENOMIC DNA]</scope>
</reference>
<dbReference type="AlphaFoldDB" id="A0A6H5GU43"/>
<accession>A0A6H5GU43</accession>
<keyword evidence="2" id="KW-1185">Reference proteome</keyword>
<dbReference type="OrthoDB" id="6626515at2759"/>
<organism evidence="1 2">
    <name type="scientific">Nesidiocoris tenuis</name>
    <dbReference type="NCBI Taxonomy" id="355587"/>
    <lineage>
        <taxon>Eukaryota</taxon>
        <taxon>Metazoa</taxon>
        <taxon>Ecdysozoa</taxon>
        <taxon>Arthropoda</taxon>
        <taxon>Hexapoda</taxon>
        <taxon>Insecta</taxon>
        <taxon>Pterygota</taxon>
        <taxon>Neoptera</taxon>
        <taxon>Paraneoptera</taxon>
        <taxon>Hemiptera</taxon>
        <taxon>Heteroptera</taxon>
        <taxon>Panheteroptera</taxon>
        <taxon>Cimicomorpha</taxon>
        <taxon>Miridae</taxon>
        <taxon>Dicyphina</taxon>
        <taxon>Nesidiocoris</taxon>
    </lineage>
</organism>
<proteinExistence type="predicted"/>
<gene>
    <name evidence="1" type="ORF">NTEN_LOCUS11972</name>
</gene>
<sequence>MFPFRSNLYTHVYMSANRTGQWKIDRSIFTGFPQIIMDSGRNSSAGAGPSPVARSLMESLLLAKMERAGFCPPTLVRMDSTDSASSFASGSSLGSEVCRCDDCLLGIADLHISPQGSRKKEHARDNFGYRWQRHRLERRLTLLLVHYFWKPLQGPFFIARQCRGIRS</sequence>